<evidence type="ECO:0000256" key="1">
    <source>
        <dbReference type="ARBA" id="ARBA00004496"/>
    </source>
</evidence>
<accession>A0A8J2RNQ5</accession>
<dbReference type="CDD" id="cd02799">
    <property type="entry name" value="tRNA_bind_EMAP-II_like"/>
    <property type="match status" value="1"/>
</dbReference>
<evidence type="ECO:0000256" key="4">
    <source>
        <dbReference type="ARBA" id="ARBA00022884"/>
    </source>
</evidence>
<evidence type="ECO:0000256" key="7">
    <source>
        <dbReference type="SAM" id="Coils"/>
    </source>
</evidence>
<keyword evidence="11" id="KW-1185">Reference proteome</keyword>
<dbReference type="PANTHER" id="PTHR11586">
    <property type="entry name" value="TRNA-AMINOACYLATION COFACTOR ARC1 FAMILY MEMBER"/>
    <property type="match status" value="1"/>
</dbReference>
<keyword evidence="7" id="KW-0175">Coiled coil</keyword>
<dbReference type="GO" id="GO:0000049">
    <property type="term" value="F:tRNA binding"/>
    <property type="evidence" value="ECO:0007669"/>
    <property type="project" value="UniProtKB-UniRule"/>
</dbReference>
<organism evidence="10 11">
    <name type="scientific">Daphnia galeata</name>
    <dbReference type="NCBI Taxonomy" id="27404"/>
    <lineage>
        <taxon>Eukaryota</taxon>
        <taxon>Metazoa</taxon>
        <taxon>Ecdysozoa</taxon>
        <taxon>Arthropoda</taxon>
        <taxon>Crustacea</taxon>
        <taxon>Branchiopoda</taxon>
        <taxon>Diplostraca</taxon>
        <taxon>Cladocera</taxon>
        <taxon>Anomopoda</taxon>
        <taxon>Daphniidae</taxon>
        <taxon>Daphnia</taxon>
    </lineage>
</organism>
<gene>
    <name evidence="10" type="ORF">DGAL_LOCUS6163</name>
</gene>
<keyword evidence="5" id="KW-0648">Protein biosynthesis</keyword>
<dbReference type="SUPFAM" id="SSF50249">
    <property type="entry name" value="Nucleic acid-binding proteins"/>
    <property type="match status" value="1"/>
</dbReference>
<comment type="caution">
    <text evidence="10">The sequence shown here is derived from an EMBL/GenBank/DDBJ whole genome shotgun (WGS) entry which is preliminary data.</text>
</comment>
<dbReference type="AlphaFoldDB" id="A0A8J2RNQ5"/>
<evidence type="ECO:0000259" key="9">
    <source>
        <dbReference type="PROSITE" id="PS50886"/>
    </source>
</evidence>
<evidence type="ECO:0000256" key="2">
    <source>
        <dbReference type="ARBA" id="ARBA00022490"/>
    </source>
</evidence>
<evidence type="ECO:0000256" key="3">
    <source>
        <dbReference type="ARBA" id="ARBA00022555"/>
    </source>
</evidence>
<dbReference type="OrthoDB" id="197206at2759"/>
<feature type="compositionally biased region" description="Basic and acidic residues" evidence="8">
    <location>
        <begin position="105"/>
        <end position="118"/>
    </location>
</feature>
<dbReference type="FunFam" id="2.40.50.140:FF:000047">
    <property type="entry name" value="tyrosine--tRNA ligase, cytoplasmic isoform X2"/>
    <property type="match status" value="1"/>
</dbReference>
<comment type="subcellular location">
    <subcellularLocation>
        <location evidence="1">Cytoplasm</location>
    </subcellularLocation>
</comment>
<evidence type="ECO:0000256" key="8">
    <source>
        <dbReference type="SAM" id="MobiDB-lite"/>
    </source>
</evidence>
<dbReference type="GO" id="GO:0005737">
    <property type="term" value="C:cytoplasm"/>
    <property type="evidence" value="ECO:0007669"/>
    <property type="project" value="UniProtKB-SubCell"/>
</dbReference>
<keyword evidence="2" id="KW-0963">Cytoplasm</keyword>
<evidence type="ECO:0000313" key="11">
    <source>
        <dbReference type="Proteomes" id="UP000789390"/>
    </source>
</evidence>
<proteinExistence type="predicted"/>
<feature type="domain" description="TRNA-binding" evidence="9">
    <location>
        <begin position="134"/>
        <end position="235"/>
    </location>
</feature>
<protein>
    <recommendedName>
        <fullName evidence="9">tRNA-binding domain-containing protein</fullName>
    </recommendedName>
</protein>
<evidence type="ECO:0000256" key="5">
    <source>
        <dbReference type="ARBA" id="ARBA00022917"/>
    </source>
</evidence>
<evidence type="ECO:0000313" key="10">
    <source>
        <dbReference type="EMBL" id="CAH0103587.1"/>
    </source>
</evidence>
<dbReference type="EMBL" id="CAKKLH010000112">
    <property type="protein sequence ID" value="CAH0103587.1"/>
    <property type="molecule type" value="Genomic_DNA"/>
</dbReference>
<dbReference type="Pfam" id="PF01588">
    <property type="entry name" value="tRNA_bind"/>
    <property type="match status" value="1"/>
</dbReference>
<dbReference type="Proteomes" id="UP000789390">
    <property type="component" value="Unassembled WGS sequence"/>
</dbReference>
<dbReference type="Gene3D" id="2.40.50.140">
    <property type="entry name" value="Nucleic acid-binding proteins"/>
    <property type="match status" value="1"/>
</dbReference>
<reference evidence="10" key="1">
    <citation type="submission" date="2021-11" db="EMBL/GenBank/DDBJ databases">
        <authorList>
            <person name="Schell T."/>
        </authorList>
    </citation>
    <scope>NUCLEOTIDE SEQUENCE</scope>
    <source>
        <strain evidence="10">M5</strain>
    </source>
</reference>
<dbReference type="PROSITE" id="PS50886">
    <property type="entry name" value="TRBD"/>
    <property type="match status" value="1"/>
</dbReference>
<keyword evidence="4 6" id="KW-0694">RNA-binding</keyword>
<feature type="region of interest" description="Disordered" evidence="8">
    <location>
        <begin position="76"/>
        <end position="118"/>
    </location>
</feature>
<feature type="coiled-coil region" evidence="7">
    <location>
        <begin position="8"/>
        <end position="64"/>
    </location>
</feature>
<keyword evidence="3 6" id="KW-0820">tRNA-binding</keyword>
<dbReference type="InterPro" id="IPR051270">
    <property type="entry name" value="Tyrosine-tRNA_ligase_regulator"/>
</dbReference>
<name>A0A8J2RNQ5_9CRUS</name>
<dbReference type="PANTHER" id="PTHR11586:SF33">
    <property type="entry name" value="AMINOACYL TRNA SYNTHASE COMPLEX-INTERACTING MULTIFUNCTIONAL PROTEIN 1"/>
    <property type="match status" value="1"/>
</dbReference>
<dbReference type="GO" id="GO:0006412">
    <property type="term" value="P:translation"/>
    <property type="evidence" value="ECO:0007669"/>
    <property type="project" value="UniProtKB-KW"/>
</dbReference>
<evidence type="ECO:0000256" key="6">
    <source>
        <dbReference type="PROSITE-ProRule" id="PRU00209"/>
    </source>
</evidence>
<dbReference type="InterPro" id="IPR002547">
    <property type="entry name" value="tRNA-bd_dom"/>
</dbReference>
<sequence length="295" mass="31991">MSSAARILLQLEQRATTAENLIVTLKTELMKLERSPSGAAPNKLATLKLENEKLKKEVEVWKHKLVQAGLSHGVRTFSTSASCPPPVENKPEKPTEKAVASSQSEGKKAKDTKKKDSVKTVEVNKVETDDGPIDIGRIDLRIGKIVAVKKHPDADSLYVEEVDVGEGKTRTIVSGLVKHVPIEEMQDRIAIFMCNLKPAKMRGITSEGMLMCASTPEKVEILLPPNGAVPGDLVEVEGFVRRPDAVLNPKKKIWETVAPDLKTNGECVATFKGAVLSIPNKGPISAPTLANVQIK</sequence>
<dbReference type="InterPro" id="IPR012340">
    <property type="entry name" value="NA-bd_OB-fold"/>
</dbReference>